<dbReference type="GO" id="GO:0008483">
    <property type="term" value="F:transaminase activity"/>
    <property type="evidence" value="ECO:0007669"/>
    <property type="project" value="UniProtKB-KW"/>
</dbReference>
<dbReference type="InterPro" id="IPR015424">
    <property type="entry name" value="PyrdxlP-dep_Trfase"/>
</dbReference>
<comment type="caution">
    <text evidence="3">The sequence shown here is derived from an EMBL/GenBank/DDBJ whole genome shotgun (WGS) entry which is preliminary data.</text>
</comment>
<accession>A0ABS1MCA8</accession>
<dbReference type="InterPro" id="IPR050478">
    <property type="entry name" value="Ethylene_sulfur-biosynth"/>
</dbReference>
<organism evidence="3 4">
    <name type="scientific">Nocardia acididurans</name>
    <dbReference type="NCBI Taxonomy" id="2802282"/>
    <lineage>
        <taxon>Bacteria</taxon>
        <taxon>Bacillati</taxon>
        <taxon>Actinomycetota</taxon>
        <taxon>Actinomycetes</taxon>
        <taxon>Mycobacteriales</taxon>
        <taxon>Nocardiaceae</taxon>
        <taxon>Nocardia</taxon>
    </lineage>
</organism>
<keyword evidence="3" id="KW-0032">Aminotransferase</keyword>
<name>A0ABS1MCA8_9NOCA</name>
<sequence length="474" mass="51151">MTDRSGLLSLPDPVSLANRSDERKKFARGFLGPDPWFPGTAGRGYQGVIDAYHGETGLPMDAAATTALNAAWLELTARTLPEEYRDGRLYDKRQPLILRTLAADTLFRRVVDPGCELPGVPLTVDEIIVCPYSSTVLLEEAVATLARPGGVLVCPEGYYKSASVHVAKYGLRMVSSPATGDDEFKIDPKALELCLDEYARQGTLCGVMLTLPGNPVVGDYTVGELTEIGRVLVRAGVPVICDMSFDLLVEGHVPIAAITVPTADGPVRLHDRVLTITGNSKAYNAFGPCKLGAACSGDARWLESVRDRLRVAFQRETTHLVRAVLEHTSEEYLAANRRLLRARVVRAVELLHGVNARHGANLLRPLGSSDGMFLTVDFDADLLAAAGVRTGSELEDLLLTVAGIDTVGLDRTGSARLGVRFNVVAPRLAAGAEQPHLLAELFDRLDHLLDRLRGGMTYPNALLEREIPAMAVAS</sequence>
<keyword evidence="1" id="KW-0663">Pyridoxal phosphate</keyword>
<proteinExistence type="predicted"/>
<evidence type="ECO:0000313" key="4">
    <source>
        <dbReference type="Proteomes" id="UP000602198"/>
    </source>
</evidence>
<dbReference type="InterPro" id="IPR015421">
    <property type="entry name" value="PyrdxlP-dep_Trfase_major"/>
</dbReference>
<gene>
    <name evidence="3" type="ORF">JK358_27795</name>
</gene>
<dbReference type="InterPro" id="IPR004839">
    <property type="entry name" value="Aminotransferase_I/II_large"/>
</dbReference>
<keyword evidence="3" id="KW-0808">Transferase</keyword>
<dbReference type="Pfam" id="PF00155">
    <property type="entry name" value="Aminotran_1_2"/>
    <property type="match status" value="1"/>
</dbReference>
<keyword evidence="4" id="KW-1185">Reference proteome</keyword>
<dbReference type="SUPFAM" id="SSF53383">
    <property type="entry name" value="PLP-dependent transferases"/>
    <property type="match status" value="1"/>
</dbReference>
<dbReference type="PANTHER" id="PTHR43795">
    <property type="entry name" value="BIFUNCTIONAL ASPARTATE AMINOTRANSFERASE AND GLUTAMATE/ASPARTATE-PREPHENATE AMINOTRANSFERASE-RELATED"/>
    <property type="match status" value="1"/>
</dbReference>
<dbReference type="EMBL" id="JAERRJ010000011">
    <property type="protein sequence ID" value="MBL1078217.1"/>
    <property type="molecule type" value="Genomic_DNA"/>
</dbReference>
<dbReference type="Proteomes" id="UP000602198">
    <property type="component" value="Unassembled WGS sequence"/>
</dbReference>
<dbReference type="RefSeq" id="WP_201953134.1">
    <property type="nucleotide sequence ID" value="NZ_JAERRJ010000011.1"/>
</dbReference>
<evidence type="ECO:0000313" key="3">
    <source>
        <dbReference type="EMBL" id="MBL1078217.1"/>
    </source>
</evidence>
<protein>
    <submittedName>
        <fullName evidence="3">Aminotransferase class I/II-fold pyridoxal phosphate-dependent enzyme</fullName>
    </submittedName>
</protein>
<dbReference type="Gene3D" id="3.40.640.10">
    <property type="entry name" value="Type I PLP-dependent aspartate aminotransferase-like (Major domain)"/>
    <property type="match status" value="1"/>
</dbReference>
<evidence type="ECO:0000259" key="2">
    <source>
        <dbReference type="Pfam" id="PF00155"/>
    </source>
</evidence>
<evidence type="ECO:0000256" key="1">
    <source>
        <dbReference type="ARBA" id="ARBA00022898"/>
    </source>
</evidence>
<dbReference type="PANTHER" id="PTHR43795:SF2">
    <property type="entry name" value="BIFUNCTIONAL ASPARTATE AMINOTRANSFERASE AND GLUTAMATE_ASPARTATE-PREPHENATE AMINOTRANSFERASE"/>
    <property type="match status" value="1"/>
</dbReference>
<reference evidence="3 4" key="1">
    <citation type="submission" date="2021-01" db="EMBL/GenBank/DDBJ databases">
        <title>WGS of actinomycetes isolated from Thailand.</title>
        <authorList>
            <person name="Thawai C."/>
        </authorList>
    </citation>
    <scope>NUCLEOTIDE SEQUENCE [LARGE SCALE GENOMIC DNA]</scope>
    <source>
        <strain evidence="3 4">LPG 2</strain>
    </source>
</reference>
<feature type="domain" description="Aminotransferase class I/classII large" evidence="2">
    <location>
        <begin position="120"/>
        <end position="381"/>
    </location>
</feature>